<evidence type="ECO:0000313" key="1">
    <source>
        <dbReference type="EMBL" id="KIM00732.1"/>
    </source>
</evidence>
<evidence type="ECO:0000313" key="2">
    <source>
        <dbReference type="Proteomes" id="UP000031971"/>
    </source>
</evidence>
<accession>A0A0C2V6Q3</accession>
<name>A0A0C2V6Q3_PARME</name>
<gene>
    <name evidence="1" type="ORF">CCC_01726</name>
</gene>
<comment type="caution">
    <text evidence="1">The sequence shown here is derived from an EMBL/GenBank/DDBJ whole genome shotgun (WGS) entry which is preliminary data.</text>
</comment>
<dbReference type="EMBL" id="JXSL01000005">
    <property type="protein sequence ID" value="KIM00732.1"/>
    <property type="molecule type" value="Genomic_DNA"/>
</dbReference>
<dbReference type="Proteomes" id="UP000031971">
    <property type="component" value="Unassembled WGS sequence"/>
</dbReference>
<organism evidence="1 2">
    <name type="scientific">Paramagnetospirillum magnetotacticum MS-1</name>
    <dbReference type="NCBI Taxonomy" id="272627"/>
    <lineage>
        <taxon>Bacteria</taxon>
        <taxon>Pseudomonadati</taxon>
        <taxon>Pseudomonadota</taxon>
        <taxon>Alphaproteobacteria</taxon>
        <taxon>Rhodospirillales</taxon>
        <taxon>Magnetospirillaceae</taxon>
        <taxon>Paramagnetospirillum</taxon>
    </lineage>
</organism>
<dbReference type="AlphaFoldDB" id="A0A0C2V6Q3"/>
<protein>
    <submittedName>
        <fullName evidence="1">Uncharacterized protein</fullName>
    </submittedName>
</protein>
<keyword evidence="2" id="KW-1185">Reference proteome</keyword>
<sequence>MLGIYIHNLKDSSSKTDTKGANPFSNWTFKDAQGNVVTYPTYDWVNDDGYNKMGNWIEAAAKKAGR</sequence>
<proteinExistence type="predicted"/>
<reference evidence="1 2" key="1">
    <citation type="submission" date="2015-01" db="EMBL/GenBank/DDBJ databases">
        <title>Genome Sequence of Magnetospirillum magnetotacticum Strain MS-1.</title>
        <authorList>
            <person name="Marinov G.K."/>
            <person name="Smalley M.D."/>
            <person name="DeSalvo G."/>
        </authorList>
    </citation>
    <scope>NUCLEOTIDE SEQUENCE [LARGE SCALE GENOMIC DNA]</scope>
    <source>
        <strain evidence="1 2">MS-1</strain>
    </source>
</reference>